<dbReference type="GO" id="GO:0000722">
    <property type="term" value="P:telomere maintenance via recombination"/>
    <property type="evidence" value="ECO:0007669"/>
    <property type="project" value="TreeGrafter"/>
</dbReference>
<dbReference type="PANTHER" id="PTHR46487:SF1">
    <property type="entry name" value="DNA REPAIR PROTEIN XRCC3"/>
    <property type="match status" value="1"/>
</dbReference>
<dbReference type="PANTHER" id="PTHR46487">
    <property type="entry name" value="DNA REPAIR PROTEIN XRCC3"/>
    <property type="match status" value="1"/>
</dbReference>
<dbReference type="InterPro" id="IPR027417">
    <property type="entry name" value="P-loop_NTPase"/>
</dbReference>
<dbReference type="CDD" id="cd19493">
    <property type="entry name" value="Rad51B"/>
    <property type="match status" value="1"/>
</dbReference>
<feature type="domain" description="RecA family profile 1" evidence="1">
    <location>
        <begin position="24"/>
        <end position="206"/>
    </location>
</feature>
<gene>
    <name evidence="2" type="ordered locus">TP04_0453</name>
</gene>
<comment type="caution">
    <text evidence="2">The sequence shown here is derived from an EMBL/GenBank/DDBJ whole genome shotgun (WGS) entry which is preliminary data.</text>
</comment>
<dbReference type="eggNOG" id="KOG1564">
    <property type="taxonomic scope" value="Eukaryota"/>
</dbReference>
<keyword evidence="3" id="KW-1185">Reference proteome</keyword>
<dbReference type="STRING" id="5875.Q4N299"/>
<name>Q4N299_THEPA</name>
<dbReference type="AlphaFoldDB" id="Q4N299"/>
<dbReference type="OMA" id="MTLMINT"/>
<proteinExistence type="predicted"/>
<dbReference type="EMBL" id="AAGK01000004">
    <property type="protein sequence ID" value="EAN31805.1"/>
    <property type="molecule type" value="Genomic_DNA"/>
</dbReference>
<dbReference type="GO" id="GO:0090656">
    <property type="term" value="P:t-circle formation"/>
    <property type="evidence" value="ECO:0007669"/>
    <property type="project" value="TreeGrafter"/>
</dbReference>
<dbReference type="GeneID" id="3501395"/>
<dbReference type="GO" id="GO:0140664">
    <property type="term" value="F:ATP-dependent DNA damage sensor activity"/>
    <property type="evidence" value="ECO:0007669"/>
    <property type="project" value="InterPro"/>
</dbReference>
<dbReference type="GO" id="GO:0071140">
    <property type="term" value="P:resolution of mitotic recombination intermediates"/>
    <property type="evidence" value="ECO:0007669"/>
    <property type="project" value="TreeGrafter"/>
</dbReference>
<evidence type="ECO:0000313" key="2">
    <source>
        <dbReference type="EMBL" id="EAN31805.1"/>
    </source>
</evidence>
<dbReference type="InterPro" id="IPR020588">
    <property type="entry name" value="RecA_ATP-bd"/>
</dbReference>
<dbReference type="KEGG" id="tpv:TP04_0453"/>
<dbReference type="SUPFAM" id="SSF52540">
    <property type="entry name" value="P-loop containing nucleoside triphosphate hydrolases"/>
    <property type="match status" value="1"/>
</dbReference>
<accession>Q4N299</accession>
<dbReference type="GO" id="GO:0005524">
    <property type="term" value="F:ATP binding"/>
    <property type="evidence" value="ECO:0007669"/>
    <property type="project" value="InterPro"/>
</dbReference>
<dbReference type="GO" id="GO:0005657">
    <property type="term" value="C:replication fork"/>
    <property type="evidence" value="ECO:0007669"/>
    <property type="project" value="TreeGrafter"/>
</dbReference>
<sequence length="286" mass="32784">MVKEFLKKRTVDDIWSSFDRDVSGPKHLMFGVKEIDQALNGGLLLGKVCEIYGPSGSGKTQFALSLTSEVLINNLIHSKDYVVLYIYTNGTFPIERLNEILRSKYEDAKGLIKADENFNTSQLLKNLYVEKVTDNDELYFTFTSKLEEMLQHNVKLIVIDSIAALFRTVQNESYHGQRINSITKVGLIMKRISHEYNLLILAINQASGVFNLSNIPFLNPRSGIKPALGEAWERCINSRILVTRRRDQRFNREIRHFQVIFSSNSPSTYPIPFITTKRGIEYNLLL</sequence>
<dbReference type="VEuPathDB" id="PiroplasmaDB:TpMuguga_04g00453"/>
<dbReference type="Gene3D" id="3.40.50.300">
    <property type="entry name" value="P-loop containing nucleotide triphosphate hydrolases"/>
    <property type="match status" value="1"/>
</dbReference>
<dbReference type="Pfam" id="PF08423">
    <property type="entry name" value="Rad51"/>
    <property type="match status" value="1"/>
</dbReference>
<protein>
    <recommendedName>
        <fullName evidence="1">RecA family profile 1 domain-containing protein</fullName>
    </recommendedName>
</protein>
<dbReference type="GO" id="GO:0033065">
    <property type="term" value="C:Rad51C-XRCC3 complex"/>
    <property type="evidence" value="ECO:0007669"/>
    <property type="project" value="TreeGrafter"/>
</dbReference>
<evidence type="ECO:0000313" key="3">
    <source>
        <dbReference type="Proteomes" id="UP000001949"/>
    </source>
</evidence>
<evidence type="ECO:0000259" key="1">
    <source>
        <dbReference type="PROSITE" id="PS50162"/>
    </source>
</evidence>
<dbReference type="InterPro" id="IPR013632">
    <property type="entry name" value="Rad51_C"/>
</dbReference>
<dbReference type="GO" id="GO:0000400">
    <property type="term" value="F:four-way junction DNA binding"/>
    <property type="evidence" value="ECO:0007669"/>
    <property type="project" value="TreeGrafter"/>
</dbReference>
<organism evidence="2 3">
    <name type="scientific">Theileria parva</name>
    <name type="common">East coast fever infection agent</name>
    <dbReference type="NCBI Taxonomy" id="5875"/>
    <lineage>
        <taxon>Eukaryota</taxon>
        <taxon>Sar</taxon>
        <taxon>Alveolata</taxon>
        <taxon>Apicomplexa</taxon>
        <taxon>Aconoidasida</taxon>
        <taxon>Piroplasmida</taxon>
        <taxon>Theileriidae</taxon>
        <taxon>Theileria</taxon>
    </lineage>
</organism>
<dbReference type="PROSITE" id="PS50162">
    <property type="entry name" value="RECA_2"/>
    <property type="match status" value="1"/>
</dbReference>
<reference evidence="2 3" key="1">
    <citation type="journal article" date="2005" name="Science">
        <title>Genome sequence of Theileria parva, a bovine pathogen that transforms lymphocytes.</title>
        <authorList>
            <person name="Gardner M.J."/>
            <person name="Bishop R."/>
            <person name="Shah T."/>
            <person name="de Villiers E.P."/>
            <person name="Carlton J.M."/>
            <person name="Hall N."/>
            <person name="Ren Q."/>
            <person name="Paulsen I.T."/>
            <person name="Pain A."/>
            <person name="Berriman M."/>
            <person name="Wilson R.J.M."/>
            <person name="Sato S."/>
            <person name="Ralph S.A."/>
            <person name="Mann D.J."/>
            <person name="Xiong Z."/>
            <person name="Shallom S.J."/>
            <person name="Weidman J."/>
            <person name="Jiang L."/>
            <person name="Lynn J."/>
            <person name="Weaver B."/>
            <person name="Shoaibi A."/>
            <person name="Domingo A.R."/>
            <person name="Wasawo D."/>
            <person name="Crabtree J."/>
            <person name="Wortman J.R."/>
            <person name="Haas B."/>
            <person name="Angiuoli S.V."/>
            <person name="Creasy T.H."/>
            <person name="Lu C."/>
            <person name="Suh B."/>
            <person name="Silva J.C."/>
            <person name="Utterback T.R."/>
            <person name="Feldblyum T.V."/>
            <person name="Pertea M."/>
            <person name="Allen J."/>
            <person name="Nierman W.C."/>
            <person name="Taracha E.L.N."/>
            <person name="Salzberg S.L."/>
            <person name="White O.R."/>
            <person name="Fitzhugh H.A."/>
            <person name="Morzaria S."/>
            <person name="Venter J.C."/>
            <person name="Fraser C.M."/>
            <person name="Nene V."/>
        </authorList>
    </citation>
    <scope>NUCLEOTIDE SEQUENCE [LARGE SCALE GENOMIC DNA]</scope>
    <source>
        <strain evidence="2 3">Muguga</strain>
    </source>
</reference>
<dbReference type="GO" id="GO:0045003">
    <property type="term" value="P:double-strand break repair via synthesis-dependent strand annealing"/>
    <property type="evidence" value="ECO:0007669"/>
    <property type="project" value="TreeGrafter"/>
</dbReference>
<dbReference type="InParanoid" id="Q4N299"/>
<dbReference type="Proteomes" id="UP000001949">
    <property type="component" value="Unassembled WGS sequence"/>
</dbReference>